<dbReference type="Proteomes" id="UP000607653">
    <property type="component" value="Unassembled WGS sequence"/>
</dbReference>
<keyword evidence="1" id="KW-0472">Membrane</keyword>
<organism evidence="2 3">
    <name type="scientific">Nelumbo nucifera</name>
    <name type="common">Sacred lotus</name>
    <dbReference type="NCBI Taxonomy" id="4432"/>
    <lineage>
        <taxon>Eukaryota</taxon>
        <taxon>Viridiplantae</taxon>
        <taxon>Streptophyta</taxon>
        <taxon>Embryophyta</taxon>
        <taxon>Tracheophyta</taxon>
        <taxon>Spermatophyta</taxon>
        <taxon>Magnoliopsida</taxon>
        <taxon>Proteales</taxon>
        <taxon>Nelumbonaceae</taxon>
        <taxon>Nelumbo</taxon>
    </lineage>
</organism>
<accession>A0A822XPW8</accession>
<gene>
    <name evidence="2" type="ORF">HUJ06_022694</name>
</gene>
<sequence>MAGQEAGSKLVRLLAFVGAGVVCTAAINTWRDVQRKFLQQKAEASEKKSPGLGQFLVRFFQHWF</sequence>
<dbReference type="EMBL" id="DUZY01000001">
    <property type="protein sequence ID" value="DAD21231.1"/>
    <property type="molecule type" value="Genomic_DNA"/>
</dbReference>
<name>A0A822XPW8_NELNU</name>
<keyword evidence="1" id="KW-0812">Transmembrane</keyword>
<keyword evidence="3" id="KW-1185">Reference proteome</keyword>
<reference evidence="2 3" key="1">
    <citation type="journal article" date="2020" name="Mol. Biol. Evol.">
        <title>Distinct Expression and Methylation Patterns for Genes with Different Fates following a Single Whole-Genome Duplication in Flowering Plants.</title>
        <authorList>
            <person name="Shi T."/>
            <person name="Rahmani R.S."/>
            <person name="Gugger P.F."/>
            <person name="Wang M."/>
            <person name="Li H."/>
            <person name="Zhang Y."/>
            <person name="Li Z."/>
            <person name="Wang Q."/>
            <person name="Van de Peer Y."/>
            <person name="Marchal K."/>
            <person name="Chen J."/>
        </authorList>
    </citation>
    <scope>NUCLEOTIDE SEQUENCE [LARGE SCALE GENOMIC DNA]</scope>
    <source>
        <tissue evidence="2">Leaf</tissue>
    </source>
</reference>
<dbReference type="AlphaFoldDB" id="A0A822XPW8"/>
<keyword evidence="1" id="KW-1133">Transmembrane helix</keyword>
<feature type="transmembrane region" description="Helical" evidence="1">
    <location>
        <begin position="12"/>
        <end position="30"/>
    </location>
</feature>
<evidence type="ECO:0000313" key="3">
    <source>
        <dbReference type="Proteomes" id="UP000607653"/>
    </source>
</evidence>
<protein>
    <submittedName>
        <fullName evidence="2">Uncharacterized protein</fullName>
    </submittedName>
</protein>
<proteinExistence type="predicted"/>
<evidence type="ECO:0000256" key="1">
    <source>
        <dbReference type="SAM" id="Phobius"/>
    </source>
</evidence>
<evidence type="ECO:0000313" key="2">
    <source>
        <dbReference type="EMBL" id="DAD21231.1"/>
    </source>
</evidence>
<comment type="caution">
    <text evidence="2">The sequence shown here is derived from an EMBL/GenBank/DDBJ whole genome shotgun (WGS) entry which is preliminary data.</text>
</comment>